<evidence type="ECO:0000256" key="2">
    <source>
        <dbReference type="ARBA" id="ARBA00009463"/>
    </source>
</evidence>
<gene>
    <name evidence="7" type="ORF">GCM10010411_22120</name>
</gene>
<evidence type="ECO:0000259" key="6">
    <source>
        <dbReference type="Pfam" id="PF02737"/>
    </source>
</evidence>
<evidence type="ECO:0000313" key="8">
    <source>
        <dbReference type="Proteomes" id="UP001501509"/>
    </source>
</evidence>
<protein>
    <recommendedName>
        <fullName evidence="9">3-hydroxyacyl-CoA dehydrogenase</fullName>
    </recommendedName>
</protein>
<evidence type="ECO:0000256" key="3">
    <source>
        <dbReference type="ARBA" id="ARBA00023002"/>
    </source>
</evidence>
<dbReference type="InterPro" id="IPR013328">
    <property type="entry name" value="6PGD_dom2"/>
</dbReference>
<dbReference type="InterPro" id="IPR036291">
    <property type="entry name" value="NAD(P)-bd_dom_sf"/>
</dbReference>
<keyword evidence="3" id="KW-0560">Oxidoreductase</keyword>
<dbReference type="InterPro" id="IPR006108">
    <property type="entry name" value="3HC_DH_C"/>
</dbReference>
<evidence type="ECO:0000256" key="1">
    <source>
        <dbReference type="ARBA" id="ARBA00005086"/>
    </source>
</evidence>
<dbReference type="EMBL" id="BAAATD010000002">
    <property type="protein sequence ID" value="GAA2588832.1"/>
    <property type="molecule type" value="Genomic_DNA"/>
</dbReference>
<dbReference type="SUPFAM" id="SSF51735">
    <property type="entry name" value="NAD(P)-binding Rossmann-fold domains"/>
    <property type="match status" value="1"/>
</dbReference>
<comment type="pathway">
    <text evidence="1">Lipid metabolism; butanoate metabolism.</text>
</comment>
<evidence type="ECO:0000259" key="5">
    <source>
        <dbReference type="Pfam" id="PF00725"/>
    </source>
</evidence>
<dbReference type="Proteomes" id="UP001501509">
    <property type="component" value="Unassembled WGS sequence"/>
</dbReference>
<feature type="domain" description="3-hydroxyacyl-CoA dehydrogenase NAD binding" evidence="6">
    <location>
        <begin position="45"/>
        <end position="158"/>
    </location>
</feature>
<evidence type="ECO:0000256" key="4">
    <source>
        <dbReference type="SAM" id="MobiDB-lite"/>
    </source>
</evidence>
<sequence>MVGTGVTGLSWAELFLSYGHEVIAADPDPAAEERLHAALPGRDGLSFTADPAEAAAEADFVQENGPERSDAKDEIFAVLDRAAPAGAVLASSSSRFMPSRIQRACARRPERMLVGHPFNLPHLVPLVEVVPGEQTSPQAIEMAMWFYQELGKKPILVRQELPGHVANRLQAALWREASSLVHRGVVTIAEIDTAISHGPGLRWADLDDPRLTPELASDPRRRRSTNGRRPVRGVRRACGPR</sequence>
<organism evidence="7 8">
    <name type="scientific">Actinomadura fulvescens</name>
    <dbReference type="NCBI Taxonomy" id="46160"/>
    <lineage>
        <taxon>Bacteria</taxon>
        <taxon>Bacillati</taxon>
        <taxon>Actinomycetota</taxon>
        <taxon>Actinomycetes</taxon>
        <taxon>Streptosporangiales</taxon>
        <taxon>Thermomonosporaceae</taxon>
        <taxon>Actinomadura</taxon>
    </lineage>
</organism>
<feature type="domain" description="3-hydroxyacyl-CoA dehydrogenase C-terminal" evidence="5">
    <location>
        <begin position="163"/>
        <end position="204"/>
    </location>
</feature>
<dbReference type="Gene3D" id="1.10.1040.10">
    <property type="entry name" value="N-(1-d-carboxylethyl)-l-norvaline Dehydrogenase, domain 2"/>
    <property type="match status" value="1"/>
</dbReference>
<comment type="caution">
    <text evidence="7">The sequence shown here is derived from an EMBL/GenBank/DDBJ whole genome shotgun (WGS) entry which is preliminary data.</text>
</comment>
<dbReference type="PANTHER" id="PTHR48075">
    <property type="entry name" value="3-HYDROXYACYL-COA DEHYDROGENASE FAMILY PROTEIN"/>
    <property type="match status" value="1"/>
</dbReference>
<keyword evidence="8" id="KW-1185">Reference proteome</keyword>
<accession>A0ABP6BYB1</accession>
<reference evidence="8" key="1">
    <citation type="journal article" date="2019" name="Int. J. Syst. Evol. Microbiol.">
        <title>The Global Catalogue of Microorganisms (GCM) 10K type strain sequencing project: providing services to taxonomists for standard genome sequencing and annotation.</title>
        <authorList>
            <consortium name="The Broad Institute Genomics Platform"/>
            <consortium name="The Broad Institute Genome Sequencing Center for Infectious Disease"/>
            <person name="Wu L."/>
            <person name="Ma J."/>
        </authorList>
    </citation>
    <scope>NUCLEOTIDE SEQUENCE [LARGE SCALE GENOMIC DNA]</scope>
    <source>
        <strain evidence="8">JCM 6833</strain>
    </source>
</reference>
<feature type="region of interest" description="Disordered" evidence="4">
    <location>
        <begin position="210"/>
        <end position="241"/>
    </location>
</feature>
<name>A0ABP6BYB1_9ACTN</name>
<feature type="compositionally biased region" description="Basic residues" evidence="4">
    <location>
        <begin position="220"/>
        <end position="235"/>
    </location>
</feature>
<dbReference type="Pfam" id="PF00725">
    <property type="entry name" value="3HCDH"/>
    <property type="match status" value="1"/>
</dbReference>
<evidence type="ECO:0008006" key="9">
    <source>
        <dbReference type="Google" id="ProtNLM"/>
    </source>
</evidence>
<dbReference type="InterPro" id="IPR022694">
    <property type="entry name" value="3-OHacyl-CoA_DH"/>
</dbReference>
<evidence type="ECO:0000313" key="7">
    <source>
        <dbReference type="EMBL" id="GAA2588832.1"/>
    </source>
</evidence>
<comment type="similarity">
    <text evidence="2">Belongs to the 3-hydroxyacyl-CoA dehydrogenase family.</text>
</comment>
<dbReference type="PANTHER" id="PTHR48075:SF5">
    <property type="entry name" value="3-HYDROXYBUTYRYL-COA DEHYDROGENASE"/>
    <property type="match status" value="1"/>
</dbReference>
<dbReference type="SUPFAM" id="SSF48179">
    <property type="entry name" value="6-phosphogluconate dehydrogenase C-terminal domain-like"/>
    <property type="match status" value="1"/>
</dbReference>
<dbReference type="InterPro" id="IPR008927">
    <property type="entry name" value="6-PGluconate_DH-like_C_sf"/>
</dbReference>
<dbReference type="Gene3D" id="3.40.50.720">
    <property type="entry name" value="NAD(P)-binding Rossmann-like Domain"/>
    <property type="match status" value="1"/>
</dbReference>
<dbReference type="InterPro" id="IPR006176">
    <property type="entry name" value="3-OHacyl-CoA_DH_NAD-bd"/>
</dbReference>
<dbReference type="PIRSF" id="PIRSF000105">
    <property type="entry name" value="HCDH"/>
    <property type="match status" value="1"/>
</dbReference>
<dbReference type="Pfam" id="PF02737">
    <property type="entry name" value="3HCDH_N"/>
    <property type="match status" value="1"/>
</dbReference>
<proteinExistence type="inferred from homology"/>